<dbReference type="RefSeq" id="WP_064517108.1">
    <property type="nucleotide sequence ID" value="NZ_LXEP01000031.1"/>
</dbReference>
<sequence>MTLYKDYPLHQVILRRTFVLVAGVLALPVMLFWKDRARFYSYLHRVWSKTSEKPVWMAQAEAASADFY</sequence>
<accession>A0A1B7HS46</accession>
<comment type="caution">
    <text evidence="2">The sequence shown here is derived from an EMBL/GenBank/DDBJ whole genome shotgun (WGS) entry which is preliminary data.</text>
</comment>
<evidence type="ECO:0000313" key="3">
    <source>
        <dbReference type="Proteomes" id="UP000078504"/>
    </source>
</evidence>
<reference evidence="2 3" key="1">
    <citation type="submission" date="2016-04" db="EMBL/GenBank/DDBJ databases">
        <title>ATOL: Assembling a taxonomically balanced genome-scale reconstruction of the evolutionary history of the Enterobacteriaceae.</title>
        <authorList>
            <person name="Plunkett G.III."/>
            <person name="Neeno-Eckwall E.C."/>
            <person name="Glasner J.D."/>
            <person name="Perna N.T."/>
        </authorList>
    </citation>
    <scope>NUCLEOTIDE SEQUENCE [LARGE SCALE GENOMIC DNA]</scope>
    <source>
        <strain evidence="2 3">ATCC 51604</strain>
    </source>
</reference>
<dbReference type="Proteomes" id="UP000078504">
    <property type="component" value="Unassembled WGS sequence"/>
</dbReference>
<keyword evidence="1" id="KW-1133">Transmembrane helix</keyword>
<dbReference type="EMBL" id="LXEP01000031">
    <property type="protein sequence ID" value="OAT18449.1"/>
    <property type="molecule type" value="Genomic_DNA"/>
</dbReference>
<organism evidence="2 3">
    <name type="scientific">Buttiauxella gaviniae ATCC 51604</name>
    <dbReference type="NCBI Taxonomy" id="1354253"/>
    <lineage>
        <taxon>Bacteria</taxon>
        <taxon>Pseudomonadati</taxon>
        <taxon>Pseudomonadota</taxon>
        <taxon>Gammaproteobacteria</taxon>
        <taxon>Enterobacterales</taxon>
        <taxon>Enterobacteriaceae</taxon>
        <taxon>Buttiauxella</taxon>
    </lineage>
</organism>
<evidence type="ECO:0000313" key="2">
    <source>
        <dbReference type="EMBL" id="OAT18449.1"/>
    </source>
</evidence>
<dbReference type="PATRIC" id="fig|1354253.4.peg.3422"/>
<dbReference type="InterPro" id="IPR019663">
    <property type="entry name" value="YbfA"/>
</dbReference>
<keyword evidence="1" id="KW-0472">Membrane</keyword>
<dbReference type="Pfam" id="PF10725">
    <property type="entry name" value="DUF2517"/>
    <property type="match status" value="1"/>
</dbReference>
<protein>
    <submittedName>
        <fullName evidence="2">Putative exported protein</fullName>
    </submittedName>
</protein>
<keyword evidence="1" id="KW-0812">Transmembrane</keyword>
<feature type="transmembrane region" description="Helical" evidence="1">
    <location>
        <begin position="12"/>
        <end position="33"/>
    </location>
</feature>
<evidence type="ECO:0000256" key="1">
    <source>
        <dbReference type="SAM" id="Phobius"/>
    </source>
</evidence>
<name>A0A1B7HS46_9ENTR</name>
<proteinExistence type="predicted"/>
<gene>
    <name evidence="2" type="ORF">M977_03371</name>
</gene>
<dbReference type="AlphaFoldDB" id="A0A1B7HS46"/>